<reference evidence="1 2" key="1">
    <citation type="submission" date="2019-08" db="EMBL/GenBank/DDBJ databases">
        <title>Draft genome sequence of Ulvibacter marinus type strain NBRC 109484.</title>
        <authorList>
            <person name="Kawano K."/>
            <person name="Ushijima N."/>
            <person name="Kihara M."/>
            <person name="Itoh H."/>
        </authorList>
    </citation>
    <scope>NUCLEOTIDE SEQUENCE [LARGE SCALE GENOMIC DNA]</scope>
    <source>
        <strain evidence="1 2">NBRC 109484</strain>
    </source>
</reference>
<dbReference type="Proteomes" id="UP000326509">
    <property type="component" value="Unassembled WGS sequence"/>
</dbReference>
<protein>
    <submittedName>
        <fullName evidence="1">Uncharacterized protein</fullName>
    </submittedName>
</protein>
<sequence length="98" mass="11359">MQFKSIFFLSLFLLSIIGPVGASLLVENSDFFAILINEEDQSEDCEVYISDKNTPTNNSEYTSNFKLALIEESWNFSEKHLFWNSIYSETFYPPPELI</sequence>
<evidence type="ECO:0000313" key="1">
    <source>
        <dbReference type="EMBL" id="GER58526.1"/>
    </source>
</evidence>
<proteinExistence type="predicted"/>
<gene>
    <name evidence="1" type="ORF">ULMA_06340</name>
</gene>
<keyword evidence="2" id="KW-1185">Reference proteome</keyword>
<dbReference type="AlphaFoldDB" id="A0A5J4IUU2"/>
<name>A0A5J4IUU2_9FLAO</name>
<organism evidence="1 2">
    <name type="scientific">Patiriisocius marinus</name>
    <dbReference type="NCBI Taxonomy" id="1397112"/>
    <lineage>
        <taxon>Bacteria</taxon>
        <taxon>Pseudomonadati</taxon>
        <taxon>Bacteroidota</taxon>
        <taxon>Flavobacteriia</taxon>
        <taxon>Flavobacteriales</taxon>
        <taxon>Flavobacteriaceae</taxon>
        <taxon>Patiriisocius</taxon>
    </lineage>
</organism>
<accession>A0A5J4IUU2</accession>
<dbReference type="EMBL" id="BKCG01000001">
    <property type="protein sequence ID" value="GER58526.1"/>
    <property type="molecule type" value="Genomic_DNA"/>
</dbReference>
<dbReference type="RefSeq" id="WP_151672597.1">
    <property type="nucleotide sequence ID" value="NZ_BKCG01000001.1"/>
</dbReference>
<comment type="caution">
    <text evidence="1">The sequence shown here is derived from an EMBL/GenBank/DDBJ whole genome shotgun (WGS) entry which is preliminary data.</text>
</comment>
<evidence type="ECO:0000313" key="2">
    <source>
        <dbReference type="Proteomes" id="UP000326509"/>
    </source>
</evidence>